<organism evidence="2">
    <name type="scientific">viral metagenome</name>
    <dbReference type="NCBI Taxonomy" id="1070528"/>
    <lineage>
        <taxon>unclassified sequences</taxon>
        <taxon>metagenomes</taxon>
        <taxon>organismal metagenomes</taxon>
    </lineage>
</organism>
<protein>
    <submittedName>
        <fullName evidence="2">Uncharacterized protein</fullName>
    </submittedName>
</protein>
<feature type="transmembrane region" description="Helical" evidence="1">
    <location>
        <begin position="20"/>
        <end position="40"/>
    </location>
</feature>
<dbReference type="EMBL" id="MN738882">
    <property type="protein sequence ID" value="QHT29800.1"/>
    <property type="molecule type" value="Genomic_DNA"/>
</dbReference>
<keyword evidence="1" id="KW-0812">Transmembrane</keyword>
<dbReference type="AlphaFoldDB" id="A0A6C0EN83"/>
<proteinExistence type="predicted"/>
<evidence type="ECO:0000313" key="2">
    <source>
        <dbReference type="EMBL" id="QHT29800.1"/>
    </source>
</evidence>
<accession>A0A6C0EN83</accession>
<evidence type="ECO:0000256" key="1">
    <source>
        <dbReference type="SAM" id="Phobius"/>
    </source>
</evidence>
<reference evidence="2" key="1">
    <citation type="journal article" date="2020" name="Nature">
        <title>Giant virus diversity and host interactions through global metagenomics.</title>
        <authorList>
            <person name="Schulz F."/>
            <person name="Roux S."/>
            <person name="Paez-Espino D."/>
            <person name="Jungbluth S."/>
            <person name="Walsh D.A."/>
            <person name="Denef V.J."/>
            <person name="McMahon K.D."/>
            <person name="Konstantinidis K.T."/>
            <person name="Eloe-Fadrosh E.A."/>
            <person name="Kyrpides N.C."/>
            <person name="Woyke T."/>
        </authorList>
    </citation>
    <scope>NUCLEOTIDE SEQUENCE</scope>
    <source>
        <strain evidence="2">GVMAG-M-3300009068-24</strain>
    </source>
</reference>
<name>A0A6C0EN83_9ZZZZ</name>
<keyword evidence="1" id="KW-1133">Transmembrane helix</keyword>
<keyword evidence="1" id="KW-0472">Membrane</keyword>
<sequence length="142" mass="16482">MDRQYAQPLTYTGCCGESLVLFILLIVTMIIVVLVLKLFLYSELYRHDGHCYPVLYYFGQTDGCRQYVGKYARWHAQLAAAGGGEDVQWMVNPQNRRQGAETFIGDPRRAFSYLWDAYVAGVTTLVQTLNWWKRCVQEEWPL</sequence>